<evidence type="ECO:0008006" key="3">
    <source>
        <dbReference type="Google" id="ProtNLM"/>
    </source>
</evidence>
<dbReference type="EMBL" id="FJOG01000046">
    <property type="protein sequence ID" value="CZR67663.1"/>
    <property type="molecule type" value="Genomic_DNA"/>
</dbReference>
<organism evidence="1 2">
    <name type="scientific">Phialocephala subalpina</name>
    <dbReference type="NCBI Taxonomy" id="576137"/>
    <lineage>
        <taxon>Eukaryota</taxon>
        <taxon>Fungi</taxon>
        <taxon>Dikarya</taxon>
        <taxon>Ascomycota</taxon>
        <taxon>Pezizomycotina</taxon>
        <taxon>Leotiomycetes</taxon>
        <taxon>Helotiales</taxon>
        <taxon>Mollisiaceae</taxon>
        <taxon>Phialocephala</taxon>
        <taxon>Phialocephala fortinii species complex</taxon>
    </lineage>
</organism>
<dbReference type="InterPro" id="IPR052998">
    <property type="entry name" value="Hetero-Diels-Alderase-like"/>
</dbReference>
<protein>
    <recommendedName>
        <fullName evidence="3">SMP-30/Gluconolactonase/LRE-like region domain-containing protein</fullName>
    </recommendedName>
</protein>
<dbReference type="OrthoDB" id="9977941at2759"/>
<name>A0A1L7XRI7_9HELO</name>
<keyword evidence="2" id="KW-1185">Reference proteome</keyword>
<dbReference type="PANTHER" id="PTHR42060:SF1">
    <property type="entry name" value="NHL REPEAT-CONTAINING PROTEIN"/>
    <property type="match status" value="1"/>
</dbReference>
<sequence>MAQTTVLDPPLSSHVVHQFPLPTFIENLAIRPNGQILITVVNTASLILLDPSVPTPAPVVIHKFDDVLAVTGIIELEPDVFYVAIGNFDLMKGNEFGSYSIWKVDMNEFEKEGKAEVEKIASLEKHGLPNGFEALPGHKDFFIFADSDAGTVVKVDVKTGVSSVLIDVDEMKHLPEGMPLGINGLKVLSGYLYWSNTSKKIFNRIRINSDGASIGTAEILASDIIIDDFCFDKKGNAWVTTHSDNTVAVIKPKGGVWAAGENQVVTAIGKVDEMTVAGGTACHFGRGEGSGHVLYLTTTGGLSAPVGGDKVEGGKVVAIDTSKFE</sequence>
<dbReference type="STRING" id="576137.A0A1L7XRI7"/>
<dbReference type="PANTHER" id="PTHR42060">
    <property type="entry name" value="NHL REPEAT-CONTAINING PROTEIN-RELATED"/>
    <property type="match status" value="1"/>
</dbReference>
<dbReference type="AlphaFoldDB" id="A0A1L7XRI7"/>
<evidence type="ECO:0000313" key="1">
    <source>
        <dbReference type="EMBL" id="CZR67663.1"/>
    </source>
</evidence>
<evidence type="ECO:0000313" key="2">
    <source>
        <dbReference type="Proteomes" id="UP000184330"/>
    </source>
</evidence>
<dbReference type="SUPFAM" id="SSF63829">
    <property type="entry name" value="Calcium-dependent phosphotriesterase"/>
    <property type="match status" value="1"/>
</dbReference>
<dbReference type="InterPro" id="IPR011042">
    <property type="entry name" value="6-blade_b-propeller_TolB-like"/>
</dbReference>
<dbReference type="Gene3D" id="2.120.10.30">
    <property type="entry name" value="TolB, C-terminal domain"/>
    <property type="match status" value="1"/>
</dbReference>
<gene>
    <name evidence="1" type="ORF">PAC_17562</name>
</gene>
<accession>A0A1L7XRI7</accession>
<reference evidence="1 2" key="1">
    <citation type="submission" date="2016-03" db="EMBL/GenBank/DDBJ databases">
        <authorList>
            <person name="Ploux O."/>
        </authorList>
    </citation>
    <scope>NUCLEOTIDE SEQUENCE [LARGE SCALE GENOMIC DNA]</scope>
    <source>
        <strain evidence="1 2">UAMH 11012</strain>
    </source>
</reference>
<proteinExistence type="predicted"/>
<dbReference type="Proteomes" id="UP000184330">
    <property type="component" value="Unassembled WGS sequence"/>
</dbReference>